<feature type="domain" description="UspA" evidence="3">
    <location>
        <begin position="177"/>
        <end position="309"/>
    </location>
</feature>
<dbReference type="InterPro" id="IPR014729">
    <property type="entry name" value="Rossmann-like_a/b/a_fold"/>
</dbReference>
<comment type="similarity">
    <text evidence="1">Belongs to the universal stress protein A family.</text>
</comment>
<evidence type="ECO:0000313" key="4">
    <source>
        <dbReference type="EMBL" id="SOC49581.1"/>
    </source>
</evidence>
<dbReference type="EMBL" id="OBQI01000003">
    <property type="protein sequence ID" value="SOC49581.1"/>
    <property type="molecule type" value="Genomic_DNA"/>
</dbReference>
<evidence type="ECO:0000256" key="2">
    <source>
        <dbReference type="SAM" id="MobiDB-lite"/>
    </source>
</evidence>
<dbReference type="Pfam" id="PF00582">
    <property type="entry name" value="Usp"/>
    <property type="match status" value="2"/>
</dbReference>
<feature type="compositionally biased region" description="Polar residues" evidence="2">
    <location>
        <begin position="1"/>
        <end position="12"/>
    </location>
</feature>
<protein>
    <submittedName>
        <fullName evidence="4">Nucleotide-binding universal stress protein, UspA family</fullName>
    </submittedName>
</protein>
<gene>
    <name evidence="4" type="ORF">SAMN05660748_2309</name>
</gene>
<organism evidence="4 5">
    <name type="scientific">Blastococcus aggregatus</name>
    <dbReference type="NCBI Taxonomy" id="38502"/>
    <lineage>
        <taxon>Bacteria</taxon>
        <taxon>Bacillati</taxon>
        <taxon>Actinomycetota</taxon>
        <taxon>Actinomycetes</taxon>
        <taxon>Geodermatophilales</taxon>
        <taxon>Geodermatophilaceae</taxon>
        <taxon>Blastococcus</taxon>
    </lineage>
</organism>
<feature type="region of interest" description="Disordered" evidence="2">
    <location>
        <begin position="1"/>
        <end position="22"/>
    </location>
</feature>
<proteinExistence type="inferred from homology"/>
<dbReference type="OrthoDB" id="3404132at2"/>
<dbReference type="PANTHER" id="PTHR46268">
    <property type="entry name" value="STRESS RESPONSE PROTEIN NHAX"/>
    <property type="match status" value="1"/>
</dbReference>
<dbReference type="InterPro" id="IPR006015">
    <property type="entry name" value="Universal_stress_UspA"/>
</dbReference>
<dbReference type="Gene3D" id="3.40.50.620">
    <property type="entry name" value="HUPs"/>
    <property type="match status" value="2"/>
</dbReference>
<keyword evidence="5" id="KW-1185">Reference proteome</keyword>
<dbReference type="PANTHER" id="PTHR46268:SF6">
    <property type="entry name" value="UNIVERSAL STRESS PROTEIN UP12"/>
    <property type="match status" value="1"/>
</dbReference>
<dbReference type="AlphaFoldDB" id="A0A285VAR2"/>
<evidence type="ECO:0000256" key="1">
    <source>
        <dbReference type="ARBA" id="ARBA00008791"/>
    </source>
</evidence>
<evidence type="ECO:0000259" key="3">
    <source>
        <dbReference type="Pfam" id="PF00582"/>
    </source>
</evidence>
<dbReference type="Proteomes" id="UP000219435">
    <property type="component" value="Unassembled WGS sequence"/>
</dbReference>
<dbReference type="RefSeq" id="WP_097195136.1">
    <property type="nucleotide sequence ID" value="NZ_OBQI01000003.1"/>
</dbReference>
<name>A0A285VAR2_9ACTN</name>
<accession>A0A285VAR2</accession>
<dbReference type="SUPFAM" id="SSF52402">
    <property type="entry name" value="Adenine nucleotide alpha hydrolases-like"/>
    <property type="match status" value="2"/>
</dbReference>
<feature type="domain" description="UspA" evidence="3">
    <location>
        <begin position="30"/>
        <end position="167"/>
    </location>
</feature>
<reference evidence="5" key="1">
    <citation type="submission" date="2017-08" db="EMBL/GenBank/DDBJ databases">
        <authorList>
            <person name="Varghese N."/>
            <person name="Submissions S."/>
        </authorList>
    </citation>
    <scope>NUCLEOTIDE SEQUENCE [LARGE SCALE GENOMIC DNA]</scope>
    <source>
        <strain evidence="5">DSM 4725</strain>
    </source>
</reference>
<evidence type="ECO:0000313" key="5">
    <source>
        <dbReference type="Proteomes" id="UP000219435"/>
    </source>
</evidence>
<dbReference type="InterPro" id="IPR006016">
    <property type="entry name" value="UspA"/>
</dbReference>
<sequence length="312" mass="32175">MEHAGNSTSTPPSGAPSIGDSPLDLPPGAVVVAFDGSVPAREAAHWAAREVAGAERPLRLLHALHWPRHELADLDLPASALDVDRMARAATTTMALAVDRCRRETPGTDVEGEVVLGNAVEVLRKAAADAALLVLGASGQTDTPQVLLGSSADELLRTAGAPVVVVRDRPTRAPGPVVIGVDGSPASERAVAFGFELAAARGHDVVAVHTWSDIPLAALSGLVDLDRDELAERAAAFLSARIGEAERRHRDVRVHTATAADHPARALLDHAAGAALLVVGRHGRARSGAPMGSVCHAVAHYARCPVAVVGPA</sequence>
<dbReference type="PRINTS" id="PR01438">
    <property type="entry name" value="UNVRSLSTRESS"/>
</dbReference>